<reference evidence="3 4" key="1">
    <citation type="submission" date="2023-11" db="EMBL/GenBank/DDBJ databases">
        <title>Draft genome of Azohydromonas lata strain H1 (DSM1123), a polyhydroxyalkanoate producer.</title>
        <authorList>
            <person name="Traversa D."/>
            <person name="D'Addabbo P."/>
            <person name="Pazzani C."/>
            <person name="Manzari C."/>
            <person name="Chiara M."/>
            <person name="Scrascia M."/>
        </authorList>
    </citation>
    <scope>NUCLEOTIDE SEQUENCE [LARGE SCALE GENOMIC DNA]</scope>
    <source>
        <strain evidence="3 4">H1</strain>
    </source>
</reference>
<gene>
    <name evidence="3" type="ORF">SM757_12265</name>
</gene>
<dbReference type="Proteomes" id="UP001293718">
    <property type="component" value="Unassembled WGS sequence"/>
</dbReference>
<dbReference type="SUPFAM" id="SSF54862">
    <property type="entry name" value="4Fe-4S ferredoxins"/>
    <property type="match status" value="1"/>
</dbReference>
<dbReference type="SUPFAM" id="SSF50692">
    <property type="entry name" value="ADC-like"/>
    <property type="match status" value="1"/>
</dbReference>
<name>A0ABU5IE03_9BURK</name>
<dbReference type="Pfam" id="PF01568">
    <property type="entry name" value="Molydop_binding"/>
    <property type="match status" value="1"/>
</dbReference>
<sequence length="927" mass="99835">MNRRQALSLLAASVALANGACSAPPNARIYPFVQMPEAQAVGTFIHYASAFVRDGYAQGVLIGTVEGRPIKIEGNPLHPSSLGATDVFTQASVLQLWDPDRSATVRQALGSVAAGTAPQAASSWSAFDTAWRQRAAALESDSGRGLHLLTGPLTSPTQRALMERLLARFPQARWHVHDPVRNTAARDGMRLAFGRELASRLHLQRTRCVLALAVDPFSDGPGAVRHAMDWSTARGQGLADGRLPRLFAAEVAPGLFGARADERLALPPHRIEALLWRLARHWWAGLPAPSPAEGAEAVFEARVLRALQEAGPDALVVAGHGLSADAHALALALNQRLGAAGRTLDFIEPADAAPQAGTLAELARALQAGAVDTLVVLDSNPAYDAPGALDFAQALRGARLSVHAGLYADETAVRCHWHLPLSHAYESWGDARAHDGSATLLQPAIAPLYDSRSAIELLALLAGDEERQGQALVRRQWRRGGDEAAFESFWRESLRRGVVADSAFAAVAVPAARLPQRPPAAPASALVGVFAADTSVHDGRFANLGWLQELPRPMTKLTWDNALLLGPRTAARLGLATGDLVRVEAVGRSLDAPVWISERHAEDTATLPLGYGRTQAGQVGSGVGFDAYALQPAQGGLPALSLHPLGQRHAFAVTQHQLGQAGRDIVRSVRAGERLPARERPPSLYPEVSYPQHAWAMVIDLDACIGCNACTIACQAENNIPVVGKEEVARGREMHWIRVDRYDDAGARGRDTAFQPLPCMHCEKAPCELVCPVGATVHDSEGVNVQVYNRCIGTRFCSNNCPYKVRRFNFLQFTDATTETLQAQRNPDVTVRQRGVMEKCSYCLQRISRARHRAEATGEPIRDGDVVTACQAACPTRSIHFGDLNDPASDVVRLKTLPRHYALLGELGTQPRTTYLARVVQPTDAMD</sequence>
<dbReference type="Gene3D" id="3.30.70.20">
    <property type="match status" value="2"/>
</dbReference>
<evidence type="ECO:0000313" key="3">
    <source>
        <dbReference type="EMBL" id="MDZ5457345.1"/>
    </source>
</evidence>
<evidence type="ECO:0000259" key="2">
    <source>
        <dbReference type="PROSITE" id="PS51379"/>
    </source>
</evidence>
<dbReference type="EMBL" id="JAXOJX010000017">
    <property type="protein sequence ID" value="MDZ5457345.1"/>
    <property type="molecule type" value="Genomic_DNA"/>
</dbReference>
<organism evidence="3 4">
    <name type="scientific">Azohydromonas lata</name>
    <dbReference type="NCBI Taxonomy" id="45677"/>
    <lineage>
        <taxon>Bacteria</taxon>
        <taxon>Pseudomonadati</taxon>
        <taxon>Pseudomonadota</taxon>
        <taxon>Betaproteobacteria</taxon>
        <taxon>Burkholderiales</taxon>
        <taxon>Sphaerotilaceae</taxon>
        <taxon>Azohydromonas</taxon>
    </lineage>
</organism>
<feature type="chain" id="PRO_5045765041" evidence="1">
    <location>
        <begin position="23"/>
        <end position="927"/>
    </location>
</feature>
<dbReference type="CDD" id="cd02784">
    <property type="entry name" value="MopB_CT_PHLH"/>
    <property type="match status" value="1"/>
</dbReference>
<dbReference type="Gene3D" id="3.40.50.740">
    <property type="match status" value="1"/>
</dbReference>
<dbReference type="CDD" id="cd10551">
    <property type="entry name" value="PsrB"/>
    <property type="match status" value="1"/>
</dbReference>
<protein>
    <submittedName>
        <fullName evidence="3">4Fe-4S dicluster domain-containing protein</fullName>
    </submittedName>
</protein>
<feature type="domain" description="4Fe-4S ferredoxin-type" evidence="2">
    <location>
        <begin position="695"/>
        <end position="725"/>
    </location>
</feature>
<dbReference type="Pfam" id="PF13247">
    <property type="entry name" value="Fer4_11"/>
    <property type="match status" value="1"/>
</dbReference>
<evidence type="ECO:0000256" key="1">
    <source>
        <dbReference type="SAM" id="SignalP"/>
    </source>
</evidence>
<proteinExistence type="predicted"/>
<dbReference type="InterPro" id="IPR017896">
    <property type="entry name" value="4Fe4S_Fe-S-bd"/>
</dbReference>
<dbReference type="RefSeq" id="WP_322465665.1">
    <property type="nucleotide sequence ID" value="NZ_JAXOJX010000017.1"/>
</dbReference>
<keyword evidence="1" id="KW-0732">Signal</keyword>
<evidence type="ECO:0000313" key="4">
    <source>
        <dbReference type="Proteomes" id="UP001293718"/>
    </source>
</evidence>
<dbReference type="InterPro" id="IPR009010">
    <property type="entry name" value="Asp_de-COase-like_dom_sf"/>
</dbReference>
<dbReference type="Gene3D" id="2.40.40.20">
    <property type="match status" value="1"/>
</dbReference>
<keyword evidence="4" id="KW-1185">Reference proteome</keyword>
<dbReference type="InterPro" id="IPR006657">
    <property type="entry name" value="MoPterin_dinucl-bd_dom"/>
</dbReference>
<comment type="caution">
    <text evidence="3">The sequence shown here is derived from an EMBL/GenBank/DDBJ whole genome shotgun (WGS) entry which is preliminary data.</text>
</comment>
<dbReference type="SUPFAM" id="SSF53706">
    <property type="entry name" value="Formate dehydrogenase/DMSO reductase, domains 1-3"/>
    <property type="match status" value="1"/>
</dbReference>
<accession>A0ABU5IE03</accession>
<dbReference type="PANTHER" id="PTHR42783">
    <property type="entry name" value="GLUTAMATE SYNTHASE [NADPH] SMALL CHAIN"/>
    <property type="match status" value="1"/>
</dbReference>
<dbReference type="PANTHER" id="PTHR42783:SF3">
    <property type="entry name" value="GLUTAMATE SYNTHASE [NADPH] SMALL CHAIN-RELATED"/>
    <property type="match status" value="1"/>
</dbReference>
<feature type="signal peptide" evidence="1">
    <location>
        <begin position="1"/>
        <end position="22"/>
    </location>
</feature>
<dbReference type="PROSITE" id="PS51379">
    <property type="entry name" value="4FE4S_FER_2"/>
    <property type="match status" value="1"/>
</dbReference>